<evidence type="ECO:0000313" key="12">
    <source>
        <dbReference type="EMBL" id="MEF2112257.1"/>
    </source>
</evidence>
<dbReference type="Proteomes" id="UP001498469">
    <property type="component" value="Unassembled WGS sequence"/>
</dbReference>
<evidence type="ECO:0000256" key="8">
    <source>
        <dbReference type="ARBA" id="ARBA00023012"/>
    </source>
</evidence>
<keyword evidence="9" id="KW-0472">Membrane</keyword>
<evidence type="ECO:0000259" key="10">
    <source>
        <dbReference type="PROSITE" id="PS50109"/>
    </source>
</evidence>
<dbReference type="Pfam" id="PF02518">
    <property type="entry name" value="HATPase_c"/>
    <property type="match status" value="1"/>
</dbReference>
<keyword evidence="6 12" id="KW-0418">Kinase</keyword>
<keyword evidence="7" id="KW-0067">ATP-binding</keyword>
<keyword evidence="5" id="KW-0547">Nucleotide-binding</keyword>
<feature type="domain" description="Histidine kinase" evidence="10">
    <location>
        <begin position="265"/>
        <end position="467"/>
    </location>
</feature>
<dbReference type="CDD" id="cd00082">
    <property type="entry name" value="HisKA"/>
    <property type="match status" value="1"/>
</dbReference>
<dbReference type="EMBL" id="JAZHFS010000006">
    <property type="protein sequence ID" value="MEF2112257.1"/>
    <property type="molecule type" value="Genomic_DNA"/>
</dbReference>
<evidence type="ECO:0000256" key="3">
    <source>
        <dbReference type="ARBA" id="ARBA00022553"/>
    </source>
</evidence>
<evidence type="ECO:0000256" key="5">
    <source>
        <dbReference type="ARBA" id="ARBA00022741"/>
    </source>
</evidence>
<dbReference type="PROSITE" id="PS50109">
    <property type="entry name" value="HIS_KIN"/>
    <property type="match status" value="1"/>
</dbReference>
<feature type="transmembrane region" description="Helical" evidence="9">
    <location>
        <begin position="182"/>
        <end position="204"/>
    </location>
</feature>
<dbReference type="PANTHER" id="PTHR44936:SF9">
    <property type="entry name" value="SENSOR PROTEIN CREC"/>
    <property type="match status" value="1"/>
</dbReference>
<dbReference type="InterPro" id="IPR003661">
    <property type="entry name" value="HisK_dim/P_dom"/>
</dbReference>
<organism evidence="12 13">
    <name type="scientific">Clostridium frigoriphilum</name>
    <dbReference type="NCBI Taxonomy" id="443253"/>
    <lineage>
        <taxon>Bacteria</taxon>
        <taxon>Bacillati</taxon>
        <taxon>Bacillota</taxon>
        <taxon>Clostridia</taxon>
        <taxon>Eubacteriales</taxon>
        <taxon>Clostridiaceae</taxon>
        <taxon>Clostridium</taxon>
    </lineage>
</organism>
<evidence type="ECO:0000256" key="1">
    <source>
        <dbReference type="ARBA" id="ARBA00000085"/>
    </source>
</evidence>
<dbReference type="CDD" id="cd06225">
    <property type="entry name" value="HAMP"/>
    <property type="match status" value="1"/>
</dbReference>
<keyword evidence="3" id="KW-0597">Phosphoprotein</keyword>
<dbReference type="InterPro" id="IPR050980">
    <property type="entry name" value="2C_sensor_his_kinase"/>
</dbReference>
<accession>A0ABU7ULH8</accession>
<keyword evidence="9" id="KW-0812">Transmembrane</keyword>
<feature type="transmembrane region" description="Helical" evidence="9">
    <location>
        <begin position="15"/>
        <end position="36"/>
    </location>
</feature>
<dbReference type="PANTHER" id="PTHR44936">
    <property type="entry name" value="SENSOR PROTEIN CREC"/>
    <property type="match status" value="1"/>
</dbReference>
<dbReference type="InterPro" id="IPR003594">
    <property type="entry name" value="HATPase_dom"/>
</dbReference>
<feature type="domain" description="HAMP" evidence="11">
    <location>
        <begin position="205"/>
        <end position="257"/>
    </location>
</feature>
<evidence type="ECO:0000256" key="7">
    <source>
        <dbReference type="ARBA" id="ARBA00022840"/>
    </source>
</evidence>
<feature type="transmembrane region" description="Helical" evidence="9">
    <location>
        <begin position="152"/>
        <end position="170"/>
    </location>
</feature>
<dbReference type="GO" id="GO:0016301">
    <property type="term" value="F:kinase activity"/>
    <property type="evidence" value="ECO:0007669"/>
    <property type="project" value="UniProtKB-KW"/>
</dbReference>
<comment type="catalytic activity">
    <reaction evidence="1">
        <text>ATP + protein L-histidine = ADP + protein N-phospho-L-histidine.</text>
        <dbReference type="EC" id="2.7.13.3"/>
    </reaction>
</comment>
<dbReference type="EC" id="2.7.13.3" evidence="2"/>
<protein>
    <recommendedName>
        <fullName evidence="2">histidine kinase</fullName>
        <ecNumber evidence="2">2.7.13.3</ecNumber>
    </recommendedName>
</protein>
<proteinExistence type="predicted"/>
<evidence type="ECO:0000256" key="4">
    <source>
        <dbReference type="ARBA" id="ARBA00022679"/>
    </source>
</evidence>
<dbReference type="PROSITE" id="PS50885">
    <property type="entry name" value="HAMP"/>
    <property type="match status" value="1"/>
</dbReference>
<keyword evidence="9" id="KW-1133">Transmembrane helix</keyword>
<reference evidence="12 13" key="1">
    <citation type="submission" date="2023-11" db="EMBL/GenBank/DDBJ databases">
        <title>Draft genome sequence of a psychrophilic Clostridium strain from permafrost water brine.</title>
        <authorList>
            <person name="Shcherbakova V.A."/>
            <person name="Trubitsyn V.E."/>
            <person name="Zakharyuk A.G."/>
        </authorList>
    </citation>
    <scope>NUCLEOTIDE SEQUENCE [LARGE SCALE GENOMIC DNA]</scope>
    <source>
        <strain evidence="12 13">14F</strain>
    </source>
</reference>
<dbReference type="Pfam" id="PF00672">
    <property type="entry name" value="HAMP"/>
    <property type="match status" value="1"/>
</dbReference>
<name>A0ABU7ULH8_9CLOT</name>
<evidence type="ECO:0000256" key="9">
    <source>
        <dbReference type="SAM" id="Phobius"/>
    </source>
</evidence>
<keyword evidence="4" id="KW-0808">Transferase</keyword>
<evidence type="ECO:0000256" key="2">
    <source>
        <dbReference type="ARBA" id="ARBA00012438"/>
    </source>
</evidence>
<keyword evidence="13" id="KW-1185">Reference proteome</keyword>
<dbReference type="InterPro" id="IPR005467">
    <property type="entry name" value="His_kinase_dom"/>
</dbReference>
<gene>
    <name evidence="12" type="ORF">SJI18_08060</name>
</gene>
<evidence type="ECO:0000313" key="13">
    <source>
        <dbReference type="Proteomes" id="UP001498469"/>
    </source>
</evidence>
<dbReference type="SMART" id="SM00388">
    <property type="entry name" value="HisKA"/>
    <property type="match status" value="1"/>
</dbReference>
<sequence>MKKFNYKFKSLTMRIWTTFTAIILIIIFSISIFYLVAFRTITETGIAQALKVSHEVSRDILLKASKFNAPNRFDELRNLKDSDYYIVTKDKNNKAEIVTINKAHGLPPENPGNVNSPFRANEKNLKMWMASYITPGTLYEKQVKESYNNTKFIFFISSIKYGTSGTSYLISYVPEKQDSRLLYMVLGIGVLFIAIGFLCAKLVANYISKPLKELENYTIRISHKDWEEPINVKNEDEIGRLANSMNMMRKELKRGDEEEKLFLQSISHDLKTPIMVIMSHAEAIIDGVYVESVEQNAQIIRDEALRLEKKVKQMLYLNTLDYVLENNFENIEINMHRLLYHITNRFEVVNSNIQWDLNIGEAIITGNADKIQVSIENILDNSLRYAKEKISVTLKKEGNFVVVEIYNDGPNIPEEHLSHIFDNFYKDKTGKFGLGLAICKKIINYYNGEIEVTNRDIGVSFSIRYPL</sequence>
<keyword evidence="8" id="KW-0902">Two-component regulatory system</keyword>
<dbReference type="Pfam" id="PF00512">
    <property type="entry name" value="HisKA"/>
    <property type="match status" value="1"/>
</dbReference>
<dbReference type="SMART" id="SM00387">
    <property type="entry name" value="HATPase_c"/>
    <property type="match status" value="1"/>
</dbReference>
<dbReference type="InterPro" id="IPR003660">
    <property type="entry name" value="HAMP_dom"/>
</dbReference>
<comment type="caution">
    <text evidence="12">The sequence shown here is derived from an EMBL/GenBank/DDBJ whole genome shotgun (WGS) entry which is preliminary data.</text>
</comment>
<dbReference type="SMART" id="SM00304">
    <property type="entry name" value="HAMP"/>
    <property type="match status" value="1"/>
</dbReference>
<evidence type="ECO:0000259" key="11">
    <source>
        <dbReference type="PROSITE" id="PS50885"/>
    </source>
</evidence>
<evidence type="ECO:0000256" key="6">
    <source>
        <dbReference type="ARBA" id="ARBA00022777"/>
    </source>
</evidence>